<dbReference type="PANTHER" id="PTHR33371:SF19">
    <property type="entry name" value="MCE-FAMILY PROTEIN MCE4A"/>
    <property type="match status" value="1"/>
</dbReference>
<keyword evidence="1" id="KW-0472">Membrane</keyword>
<proteinExistence type="predicted"/>
<sequence>MIRRSGRRRRPGENAETVRRRLAGVVFLLVPALLVGLSVAVYDKEFTTVATVTLRTSSTGNGLHPYADVKLRGVPIGEVRKITATGSGATLTLAIQPDKLHLVPADVSAQMMPTTLFGQRYVALIPPASPGPRRLRAGDVISQDRSSNAIELQQVMDRLLPLLTAVKPAELSVTLSAISQALDGRGTQLGRTMVQLDGYLKKVNPTVPTLSRDITELAQVTQNYTEAVPDILQALDDATYTSRTLVDQQAGLSTVYSSVTSASQDMYDFLKENSANIIRLSVDGKPSLQLLARYSPEMPCTLRMLNEFIPMMDRALGKGTKEPGLHVDVTTLRSKGWYKPGRDAPRFTAKDGPNCYPVPYSGSTARTASVRRGGLGLPNSPEENELVNELVAPGLDEVPGNLPDWSSLLLGPLYRGRQVTVR</sequence>
<feature type="transmembrane region" description="Helical" evidence="1">
    <location>
        <begin position="21"/>
        <end position="42"/>
    </location>
</feature>
<dbReference type="InterPro" id="IPR052336">
    <property type="entry name" value="MlaD_Phospholipid_Transporter"/>
</dbReference>
<dbReference type="Pfam" id="PF11887">
    <property type="entry name" value="Mce4_CUP1"/>
    <property type="match status" value="1"/>
</dbReference>
<evidence type="ECO:0000259" key="2">
    <source>
        <dbReference type="Pfam" id="PF02470"/>
    </source>
</evidence>
<dbReference type="PANTHER" id="PTHR33371">
    <property type="entry name" value="INTERMEMBRANE PHOSPHOLIPID TRANSPORT SYSTEM BINDING PROTEIN MLAD-RELATED"/>
    <property type="match status" value="1"/>
</dbReference>
<reference evidence="5" key="1">
    <citation type="journal article" date="2019" name="Int. J. Syst. Evol. Microbiol.">
        <title>The Global Catalogue of Microorganisms (GCM) 10K type strain sequencing project: providing services to taxonomists for standard genome sequencing and annotation.</title>
        <authorList>
            <consortium name="The Broad Institute Genomics Platform"/>
            <consortium name="The Broad Institute Genome Sequencing Center for Infectious Disease"/>
            <person name="Wu L."/>
            <person name="Ma J."/>
        </authorList>
    </citation>
    <scope>NUCLEOTIDE SEQUENCE [LARGE SCALE GENOMIC DNA]</scope>
    <source>
        <strain evidence="5">KLKA75</strain>
    </source>
</reference>
<evidence type="ECO:0000259" key="3">
    <source>
        <dbReference type="Pfam" id="PF11887"/>
    </source>
</evidence>
<dbReference type="InterPro" id="IPR003399">
    <property type="entry name" value="Mce/MlaD"/>
</dbReference>
<gene>
    <name evidence="4" type="ORF">ACFPCY_23110</name>
</gene>
<evidence type="ECO:0000313" key="4">
    <source>
        <dbReference type="EMBL" id="MFC4910222.1"/>
    </source>
</evidence>
<feature type="domain" description="Mce/MlaD" evidence="2">
    <location>
        <begin position="51"/>
        <end position="127"/>
    </location>
</feature>
<organism evidence="4 5">
    <name type="scientific">Actinomadura gamaensis</name>
    <dbReference type="NCBI Taxonomy" id="1763541"/>
    <lineage>
        <taxon>Bacteria</taxon>
        <taxon>Bacillati</taxon>
        <taxon>Actinomycetota</taxon>
        <taxon>Actinomycetes</taxon>
        <taxon>Streptosporangiales</taxon>
        <taxon>Thermomonosporaceae</taxon>
        <taxon>Actinomadura</taxon>
    </lineage>
</organism>
<dbReference type="Pfam" id="PF02470">
    <property type="entry name" value="MlaD"/>
    <property type="match status" value="1"/>
</dbReference>
<dbReference type="Proteomes" id="UP001595872">
    <property type="component" value="Unassembled WGS sequence"/>
</dbReference>
<keyword evidence="1" id="KW-0812">Transmembrane</keyword>
<dbReference type="InterPro" id="IPR024516">
    <property type="entry name" value="Mce_C"/>
</dbReference>
<dbReference type="NCBIfam" id="TIGR00996">
    <property type="entry name" value="Mtu_fam_mce"/>
    <property type="match status" value="1"/>
</dbReference>
<protein>
    <submittedName>
        <fullName evidence="4">MCE family protein</fullName>
    </submittedName>
</protein>
<dbReference type="RefSeq" id="WP_378258348.1">
    <property type="nucleotide sequence ID" value="NZ_JBHSIT010000006.1"/>
</dbReference>
<comment type="caution">
    <text evidence="4">The sequence shown here is derived from an EMBL/GenBank/DDBJ whole genome shotgun (WGS) entry which is preliminary data.</text>
</comment>
<name>A0ABV9U5R7_9ACTN</name>
<feature type="domain" description="Mammalian cell entry C-terminal" evidence="3">
    <location>
        <begin position="132"/>
        <end position="353"/>
    </location>
</feature>
<evidence type="ECO:0000313" key="5">
    <source>
        <dbReference type="Proteomes" id="UP001595872"/>
    </source>
</evidence>
<dbReference type="EMBL" id="JBHSIT010000006">
    <property type="protein sequence ID" value="MFC4910222.1"/>
    <property type="molecule type" value="Genomic_DNA"/>
</dbReference>
<accession>A0ABV9U5R7</accession>
<keyword evidence="1" id="KW-1133">Transmembrane helix</keyword>
<dbReference type="InterPro" id="IPR005693">
    <property type="entry name" value="Mce"/>
</dbReference>
<evidence type="ECO:0000256" key="1">
    <source>
        <dbReference type="SAM" id="Phobius"/>
    </source>
</evidence>
<keyword evidence="5" id="KW-1185">Reference proteome</keyword>